<dbReference type="AlphaFoldDB" id="A0A9W6TSB3"/>
<organism evidence="1 2">
    <name type="scientific">Phytophthora lilii</name>
    <dbReference type="NCBI Taxonomy" id="2077276"/>
    <lineage>
        <taxon>Eukaryota</taxon>
        <taxon>Sar</taxon>
        <taxon>Stramenopiles</taxon>
        <taxon>Oomycota</taxon>
        <taxon>Peronosporomycetes</taxon>
        <taxon>Peronosporales</taxon>
        <taxon>Peronosporaceae</taxon>
        <taxon>Phytophthora</taxon>
    </lineage>
</organism>
<dbReference type="Proteomes" id="UP001165083">
    <property type="component" value="Unassembled WGS sequence"/>
</dbReference>
<protein>
    <submittedName>
        <fullName evidence="1">Unnamed protein product</fullName>
    </submittedName>
</protein>
<proteinExistence type="predicted"/>
<reference evidence="1" key="1">
    <citation type="submission" date="2023-04" db="EMBL/GenBank/DDBJ databases">
        <title>Phytophthora lilii NBRC 32176.</title>
        <authorList>
            <person name="Ichikawa N."/>
            <person name="Sato H."/>
            <person name="Tonouchi N."/>
        </authorList>
    </citation>
    <scope>NUCLEOTIDE SEQUENCE</scope>
    <source>
        <strain evidence="1">NBRC 32176</strain>
    </source>
</reference>
<comment type="caution">
    <text evidence="1">The sequence shown here is derived from an EMBL/GenBank/DDBJ whole genome shotgun (WGS) entry which is preliminary data.</text>
</comment>
<accession>A0A9W6TSB3</accession>
<keyword evidence="2" id="KW-1185">Reference proteome</keyword>
<evidence type="ECO:0000313" key="1">
    <source>
        <dbReference type="EMBL" id="GMF18254.1"/>
    </source>
</evidence>
<sequence>MLNINSELLTKEQRNTIIYWKEKVNGALFVNVMLKNLVIEYDCQHYMAMCEALSNNDNPEKQLFDIILYLYQIDFERRHLLCNNFDEHLAKLSQYFNDVEDLASTYPSLSFEQHISHPNLPLTGSIDCIDSTNGQFIELKFTNNISP</sequence>
<dbReference type="EMBL" id="BSXW01000312">
    <property type="protein sequence ID" value="GMF18254.1"/>
    <property type="molecule type" value="Genomic_DNA"/>
</dbReference>
<name>A0A9W6TSB3_9STRA</name>
<gene>
    <name evidence="1" type="ORF">Plil01_000680200</name>
</gene>
<evidence type="ECO:0000313" key="2">
    <source>
        <dbReference type="Proteomes" id="UP001165083"/>
    </source>
</evidence>